<name>A0A5J4WA84_9EUKA</name>
<evidence type="ECO:0000313" key="2">
    <source>
        <dbReference type="Proteomes" id="UP000324800"/>
    </source>
</evidence>
<dbReference type="Proteomes" id="UP000324800">
    <property type="component" value="Unassembled WGS sequence"/>
</dbReference>
<gene>
    <name evidence="1" type="ORF">EZS28_012676</name>
</gene>
<protein>
    <submittedName>
        <fullName evidence="1">Uncharacterized protein</fullName>
    </submittedName>
</protein>
<organism evidence="1 2">
    <name type="scientific">Streblomastix strix</name>
    <dbReference type="NCBI Taxonomy" id="222440"/>
    <lineage>
        <taxon>Eukaryota</taxon>
        <taxon>Metamonada</taxon>
        <taxon>Preaxostyla</taxon>
        <taxon>Oxymonadida</taxon>
        <taxon>Streblomastigidae</taxon>
        <taxon>Streblomastix</taxon>
    </lineage>
</organism>
<dbReference type="EMBL" id="SNRW01002757">
    <property type="protein sequence ID" value="KAA6391797.1"/>
    <property type="molecule type" value="Genomic_DNA"/>
</dbReference>
<reference evidence="1 2" key="1">
    <citation type="submission" date="2019-03" db="EMBL/GenBank/DDBJ databases">
        <title>Single cell metagenomics reveals metabolic interactions within the superorganism composed of flagellate Streblomastix strix and complex community of Bacteroidetes bacteria on its surface.</title>
        <authorList>
            <person name="Treitli S.C."/>
            <person name="Kolisko M."/>
            <person name="Husnik F."/>
            <person name="Keeling P."/>
            <person name="Hampl V."/>
        </authorList>
    </citation>
    <scope>NUCLEOTIDE SEQUENCE [LARGE SCALE GENOMIC DNA]</scope>
    <source>
        <strain evidence="1">ST1C</strain>
    </source>
</reference>
<evidence type="ECO:0000313" key="1">
    <source>
        <dbReference type="EMBL" id="KAA6391797.1"/>
    </source>
</evidence>
<accession>A0A5J4WA84</accession>
<proteinExistence type="predicted"/>
<comment type="caution">
    <text evidence="1">The sequence shown here is derived from an EMBL/GenBank/DDBJ whole genome shotgun (WGS) entry which is preliminary data.</text>
</comment>
<sequence length="1440" mass="164165">MKWPDDADGLLNKLFKIIYLGQERIKQLPQYEDTIILQPEAIILQFENITLNWLKDIKISDIRSTVSVLSELDFIIAQLFGIATPISQRFFRLHYLLEILQPAIELSRLNIFQGKKLSQININKESLGGMKIAENCAEDWILIVARIQHVIQIFFTLPEIFPSIPVYSYMLSTYLNNFFDQELIKSSAIKPTAIVLAEHKYIRKILQYINLMSKEDESAAVVGYLARSGLDINMYINNAPLLEKDNKTVQIILRNNQNPTIRFNQKEIPAKINEISKMIPTIDKYLHEPRYDNAITALIGYSLREEAISKAAEDASFDNIISALALFKQDQNLDKIVDPLSHLLEQAKEGQKLKKERNKPFGYRIANLLGCNLIEDNEAQIARSVINTILHISNTSQNILDDFGLDKPIFLSIKEYVERLLVEEIVPLETTPLIDIQTALAFGNQIAQWIVDAGQKLIIKAQNSFNDAIEVAKMIKLERSGLFFYSLRLRCLCEDNRLDGYFSEQESSAFNNLQDICKKFMEYYQQTVDESFAQAYDNFKRQFPNIEIFSKQRGQNSLFREGMIIGVKIVPQQIRSIIPAILMFIPLFAPIDFNRTRNLRIDPTIIVRNEDQSIIGKDFNALIGGTGKDLLRFISPFITADFGIHIDRAQTSNCGSVTIDNLSSDDVTVELKDIQENNLKIKLASNLVNVGEKIDIQFNVVEQPSEEPSLASIIFKIVALSKKQSNQTAICEIRAFIRRTPLCALIESSSSLMLSSATSCTLAPKKFTEQIYIKHHIPSVILSQKAIGWSLTSNDANVADEPKIQLDEEKQKMMIQFESDTTGLCAGQMTVGFGLSELYKLRLNVPVSQYPLVEIYHPANPKLTDISLVQSDYTHIIVRNNGNEEREILLKSSEQEDYFESNSFILNPHSSKLVRIQFGDALKHTISIGKQRIMIKLVKNKPKYDLLRGNAHIEIDEGVYFPCWEVNNDGTQKFEYMKRQTFKKDHFPSIVTENECMNKTLPLKAYKNYQGFRRWILDPKQGLINIEANVTEPTGACALWAETRENHEYIRIIDESLDNDIQDAVDKIEEVNRLTERQTAGIPKLLVEASNIFLTSKNKLGQLDRDSVLRSAKKSMKEKNEQLIFSQIILALDNEVQRQSDKAIPEIITEICRQVTKRENWSTSVPPVPTTWTGKDKENKINGMHLIWGAITLLGTLRNPHLLMSREIDILQQKLQQGPPNPELIQKQIEKGENEVAQEMNGKKINCIGIIYGRFTEAEAVQRLFDKIENIKPPEFPHLTKIQENINTNLIKDLQKQVELKFEQLISKFQTIKNPSELNQLLIQIPSLSRQIIIAAQCAENQNISKLISGLSILTIIVQELQKSKENNQLLGSQIQKSIQGCYRVWAQLIKAGITPPAELNLSKDILNKYNSNISNVQIEPIPECSLQPGVWRTQEQSSK</sequence>